<accession>A0A6A1WAG2</accession>
<evidence type="ECO:0000313" key="6">
    <source>
        <dbReference type="EMBL" id="KAB1205491.1"/>
    </source>
</evidence>
<dbReference type="PROSITE" id="PS00018">
    <property type="entry name" value="EF_HAND_1"/>
    <property type="match status" value="2"/>
</dbReference>
<keyword evidence="3" id="KW-0106">Calcium</keyword>
<keyword evidence="2" id="KW-0677">Repeat</keyword>
<feature type="compositionally biased region" description="Low complexity" evidence="4">
    <location>
        <begin position="28"/>
        <end position="50"/>
    </location>
</feature>
<dbReference type="Pfam" id="PF13499">
    <property type="entry name" value="EF-hand_7"/>
    <property type="match status" value="2"/>
</dbReference>
<evidence type="ECO:0000313" key="8">
    <source>
        <dbReference type="EMBL" id="KAB1222244.1"/>
    </source>
</evidence>
<dbReference type="OrthoDB" id="26525at2759"/>
<evidence type="ECO:0000256" key="2">
    <source>
        <dbReference type="ARBA" id="ARBA00022737"/>
    </source>
</evidence>
<evidence type="ECO:0000256" key="3">
    <source>
        <dbReference type="ARBA" id="ARBA00022837"/>
    </source>
</evidence>
<dbReference type="PANTHER" id="PTHR10891">
    <property type="entry name" value="EF-HAND CALCIUM-BINDING DOMAIN CONTAINING PROTEIN"/>
    <property type="match status" value="1"/>
</dbReference>
<evidence type="ECO:0000259" key="5">
    <source>
        <dbReference type="PROSITE" id="PS50222"/>
    </source>
</evidence>
<protein>
    <submittedName>
        <fullName evidence="8">Putative calcium-binding protein CML36</fullName>
    </submittedName>
</protein>
<dbReference type="PROSITE" id="PS50222">
    <property type="entry name" value="EF_HAND_2"/>
    <property type="match status" value="4"/>
</dbReference>
<evidence type="ECO:0000313" key="7">
    <source>
        <dbReference type="EMBL" id="KAB1222243.1"/>
    </source>
</evidence>
<feature type="compositionally biased region" description="Basic residues" evidence="4">
    <location>
        <begin position="14"/>
        <end position="23"/>
    </location>
</feature>
<dbReference type="Proteomes" id="UP000516437">
    <property type="component" value="Chromosome 2"/>
</dbReference>
<keyword evidence="1" id="KW-0479">Metal-binding</keyword>
<dbReference type="InterPro" id="IPR011992">
    <property type="entry name" value="EF-hand-dom_pair"/>
</dbReference>
<reference evidence="8" key="3">
    <citation type="submission" date="2019-09" db="EMBL/GenBank/DDBJ databases">
        <authorList>
            <person name="Gao Z."/>
        </authorList>
    </citation>
    <scope>NUCLEOTIDE SEQUENCE</scope>
    <source>
        <tissue evidence="8">Leaves</tissue>
    </source>
</reference>
<evidence type="ECO:0000313" key="9">
    <source>
        <dbReference type="Proteomes" id="UP000516437"/>
    </source>
</evidence>
<dbReference type="SUPFAM" id="SSF47473">
    <property type="entry name" value="EF-hand"/>
    <property type="match status" value="1"/>
</dbReference>
<name>A0A6A1WAG2_9ROSI</name>
<dbReference type="CDD" id="cd00051">
    <property type="entry name" value="EFh"/>
    <property type="match status" value="2"/>
</dbReference>
<evidence type="ECO:0000256" key="4">
    <source>
        <dbReference type="SAM" id="MobiDB-lite"/>
    </source>
</evidence>
<dbReference type="InterPro" id="IPR002048">
    <property type="entry name" value="EF_hand_dom"/>
</dbReference>
<dbReference type="InterPro" id="IPR018247">
    <property type="entry name" value="EF_Hand_1_Ca_BS"/>
</dbReference>
<dbReference type="EMBL" id="RXIC02000020">
    <property type="protein sequence ID" value="KAB1222244.1"/>
    <property type="molecule type" value="Genomic_DNA"/>
</dbReference>
<dbReference type="FunFam" id="1.10.238.10:FF:000001">
    <property type="entry name" value="Calmodulin 1"/>
    <property type="match status" value="1"/>
</dbReference>
<dbReference type="GO" id="GO:0005509">
    <property type="term" value="F:calcium ion binding"/>
    <property type="evidence" value="ECO:0007669"/>
    <property type="project" value="InterPro"/>
</dbReference>
<dbReference type="AlphaFoldDB" id="A0A6A1WAG2"/>
<feature type="region of interest" description="Disordered" evidence="4">
    <location>
        <begin position="1"/>
        <end position="62"/>
    </location>
</feature>
<reference evidence="8" key="1">
    <citation type="submission" date="2018-07" db="EMBL/GenBank/DDBJ databases">
        <authorList>
            <person name="Gao Z.-S."/>
            <person name="Jia H.-M."/>
            <person name="Jia H.-J."/>
            <person name="Cai Q.-L."/>
            <person name="Wang Y."/>
            <person name="Zhao H.-B."/>
        </authorList>
    </citation>
    <scope>NUCLEOTIDE SEQUENCE</scope>
    <source>
        <tissue evidence="8">Leaves</tissue>
    </source>
</reference>
<feature type="domain" description="EF-hand" evidence="5">
    <location>
        <begin position="122"/>
        <end position="157"/>
    </location>
</feature>
<dbReference type="Proteomes" id="UP000516437">
    <property type="component" value="Chromosome 7"/>
</dbReference>
<feature type="domain" description="EF-hand" evidence="5">
    <location>
        <begin position="195"/>
        <end position="228"/>
    </location>
</feature>
<comment type="caution">
    <text evidence="8">The sequence shown here is derived from an EMBL/GenBank/DDBJ whole genome shotgun (WGS) entry which is preliminary data.</text>
</comment>
<feature type="domain" description="EF-hand" evidence="5">
    <location>
        <begin position="158"/>
        <end position="193"/>
    </location>
</feature>
<dbReference type="Gene3D" id="1.10.238.10">
    <property type="entry name" value="EF-hand"/>
    <property type="match status" value="2"/>
</dbReference>
<feature type="domain" description="EF-hand" evidence="5">
    <location>
        <begin position="95"/>
        <end position="120"/>
    </location>
</feature>
<dbReference type="InterPro" id="IPR039647">
    <property type="entry name" value="EF_hand_pair_protein_CML-like"/>
</dbReference>
<keyword evidence="9" id="KW-1185">Reference proteome</keyword>
<reference evidence="8 9" key="2">
    <citation type="journal article" date="2019" name="Plant Biotechnol. J.">
        <title>The red bayberry genome and genetic basis of sex determination.</title>
        <authorList>
            <person name="Jia H.M."/>
            <person name="Jia H.J."/>
            <person name="Cai Q.L."/>
            <person name="Wang Y."/>
            <person name="Zhao H.B."/>
            <person name="Yang W.F."/>
            <person name="Wang G.Y."/>
            <person name="Li Y.H."/>
            <person name="Zhan D.L."/>
            <person name="Shen Y.T."/>
            <person name="Niu Q.F."/>
            <person name="Chang L."/>
            <person name="Qiu J."/>
            <person name="Zhao L."/>
            <person name="Xie H.B."/>
            <person name="Fu W.Y."/>
            <person name="Jin J."/>
            <person name="Li X.W."/>
            <person name="Jiao Y."/>
            <person name="Zhou C.C."/>
            <person name="Tu T."/>
            <person name="Chai C.Y."/>
            <person name="Gao J.L."/>
            <person name="Fan L.J."/>
            <person name="van de Weg E."/>
            <person name="Wang J.Y."/>
            <person name="Gao Z.S."/>
        </authorList>
    </citation>
    <scope>NUCLEOTIDE SEQUENCE [LARGE SCALE GENOMIC DNA]</scope>
    <source>
        <tissue evidence="8">Leaves</tissue>
    </source>
</reference>
<dbReference type="SMART" id="SM00054">
    <property type="entry name" value="EFh"/>
    <property type="match status" value="4"/>
</dbReference>
<dbReference type="EMBL" id="RXIC02000025">
    <property type="protein sequence ID" value="KAB1205491.1"/>
    <property type="molecule type" value="Genomic_DNA"/>
</dbReference>
<dbReference type="EMBL" id="RXIC02000020">
    <property type="protein sequence ID" value="KAB1222243.1"/>
    <property type="molecule type" value="Genomic_DNA"/>
</dbReference>
<organism evidence="8 9">
    <name type="scientific">Morella rubra</name>
    <name type="common">Chinese bayberry</name>
    <dbReference type="NCBI Taxonomy" id="262757"/>
    <lineage>
        <taxon>Eukaryota</taxon>
        <taxon>Viridiplantae</taxon>
        <taxon>Streptophyta</taxon>
        <taxon>Embryophyta</taxon>
        <taxon>Tracheophyta</taxon>
        <taxon>Spermatophyta</taxon>
        <taxon>Magnoliopsida</taxon>
        <taxon>eudicotyledons</taxon>
        <taxon>Gunneridae</taxon>
        <taxon>Pentapetalae</taxon>
        <taxon>rosids</taxon>
        <taxon>fabids</taxon>
        <taxon>Fagales</taxon>
        <taxon>Myricaceae</taxon>
        <taxon>Morella</taxon>
    </lineage>
</organism>
<gene>
    <name evidence="8" type="ORF">CJ030_MR2G001821</name>
    <name evidence="7" type="ORF">CJ030_MR2G001822</name>
    <name evidence="6" type="ORF">CJ030_MR7G025984</name>
</gene>
<proteinExistence type="predicted"/>
<evidence type="ECO:0000256" key="1">
    <source>
        <dbReference type="ARBA" id="ARBA00022723"/>
    </source>
</evidence>
<sequence length="228" mass="24942">MMIMKINPKNLKLSPKRLFRSKKDRSSVSKSEPSSFGSVSSSSSSGSDGSTPHGKPGSERDVADLETPTSVLPEISAEWSNSSADMHVELMQESNLIDRDDDEKVTRKELEALLSRLGADPPSEEEVMMMLSEVDRDGNGCISVDALLNRVASACGPACDSELRGAFDFFDTDHDGRITAEELLGVFTAIGDERCTLEDCLRMIAGVDKNGDGFVCFEDFSRMMELQR</sequence>